<dbReference type="Pfam" id="PF00772">
    <property type="entry name" value="DnaB"/>
    <property type="match status" value="1"/>
</dbReference>
<dbReference type="EC" id="5.6.2.3" evidence="10"/>
<dbReference type="SMART" id="SM00382">
    <property type="entry name" value="AAA"/>
    <property type="match status" value="1"/>
</dbReference>
<evidence type="ECO:0000256" key="9">
    <source>
        <dbReference type="ARBA" id="ARBA00023235"/>
    </source>
</evidence>
<comment type="catalytic activity">
    <reaction evidence="11">
        <text>ATP + H2O = ADP + phosphate + H(+)</text>
        <dbReference type="Rhea" id="RHEA:13065"/>
        <dbReference type="ChEBI" id="CHEBI:15377"/>
        <dbReference type="ChEBI" id="CHEBI:15378"/>
        <dbReference type="ChEBI" id="CHEBI:30616"/>
        <dbReference type="ChEBI" id="CHEBI:43474"/>
        <dbReference type="ChEBI" id="CHEBI:456216"/>
        <dbReference type="EC" id="5.6.2.3"/>
    </reaction>
</comment>
<comment type="similarity">
    <text evidence="1">Belongs to the helicase family. DnaB subfamily.</text>
</comment>
<sequence>MSTAEKALLGTLIKHDYLIKETRIRPEHLENKQHSNLLQIILDMNQKGQDVDLISLTTLHHLDSVGGMSYLSELESFANPAKLESIEKLILDIWKEREKRNILTVATTNNWDIAKIISSLDNLTQAKSDDYTSIHQALSKIYDAPWEEQHEDTGITTGIQELDKVTGGFQNGEVTILAARPSMGKTDVMLHLAKHAGWAGNLPIVFSLEMPEKLITKRLVASTGGINRTKMRHPMRSLTDKQKRNWANVIDELSKTEMHIFDGSGQTVAEIRAKARKVIHQYPNKKPILFIDYLTLIQSDKTFGGNAHQQVTDVSESLKFMAKDFDCPIVCLAQLNRSVESRSIKRPVMSDIRESGSVEQDADVILFLFRKGYYNPEDEDKTLEIIISKNRNGPVGSVFVHYNHFTGEIIPLSKYNES</sequence>
<dbReference type="InterPro" id="IPR016136">
    <property type="entry name" value="DNA_helicase_N/primase_C"/>
</dbReference>
<dbReference type="GO" id="GO:0003678">
    <property type="term" value="F:DNA helicase activity"/>
    <property type="evidence" value="ECO:0007669"/>
    <property type="project" value="UniProtKB-EC"/>
</dbReference>
<dbReference type="CDD" id="cd00984">
    <property type="entry name" value="DnaB_C"/>
    <property type="match status" value="1"/>
</dbReference>
<dbReference type="SUPFAM" id="SSF52540">
    <property type="entry name" value="P-loop containing nucleoside triphosphate hydrolases"/>
    <property type="match status" value="1"/>
</dbReference>
<gene>
    <name evidence="13" type="ORF">J2S19_004001</name>
</gene>
<feature type="domain" description="SF4 helicase" evidence="12">
    <location>
        <begin position="148"/>
        <end position="416"/>
    </location>
</feature>
<keyword evidence="5 13" id="KW-0378">Hydrolase</keyword>
<evidence type="ECO:0000256" key="1">
    <source>
        <dbReference type="ARBA" id="ARBA00008428"/>
    </source>
</evidence>
<dbReference type="PANTHER" id="PTHR30153:SF2">
    <property type="entry name" value="REPLICATIVE DNA HELICASE"/>
    <property type="match status" value="1"/>
</dbReference>
<dbReference type="InterPro" id="IPR007694">
    <property type="entry name" value="DNA_helicase_DnaB-like_C"/>
</dbReference>
<dbReference type="EMBL" id="JAUSUD010000023">
    <property type="protein sequence ID" value="MDQ0232679.1"/>
    <property type="molecule type" value="Genomic_DNA"/>
</dbReference>
<dbReference type="InterPro" id="IPR003593">
    <property type="entry name" value="AAA+_ATPase"/>
</dbReference>
<keyword evidence="14" id="KW-1185">Reference proteome</keyword>
<evidence type="ECO:0000256" key="2">
    <source>
        <dbReference type="ARBA" id="ARBA00022515"/>
    </source>
</evidence>
<evidence type="ECO:0000313" key="14">
    <source>
        <dbReference type="Proteomes" id="UP001234495"/>
    </source>
</evidence>
<evidence type="ECO:0000256" key="5">
    <source>
        <dbReference type="ARBA" id="ARBA00022801"/>
    </source>
</evidence>
<proteinExistence type="inferred from homology"/>
<evidence type="ECO:0000256" key="3">
    <source>
        <dbReference type="ARBA" id="ARBA00022705"/>
    </source>
</evidence>
<keyword evidence="3" id="KW-0235">DNA replication</keyword>
<keyword evidence="2" id="KW-0639">Primosome</keyword>
<dbReference type="InterPro" id="IPR007693">
    <property type="entry name" value="DNA_helicase_DnaB-like_N"/>
</dbReference>
<keyword evidence="7" id="KW-0067">ATP-binding</keyword>
<dbReference type="InterPro" id="IPR027417">
    <property type="entry name" value="P-loop_NTPase"/>
</dbReference>
<protein>
    <recommendedName>
        <fullName evidence="10">DNA 5'-3' helicase</fullName>
        <ecNumber evidence="10">5.6.2.3</ecNumber>
    </recommendedName>
</protein>
<organism evidence="13 14">
    <name type="scientific">Metabacillus malikii</name>
    <dbReference type="NCBI Taxonomy" id="1504265"/>
    <lineage>
        <taxon>Bacteria</taxon>
        <taxon>Bacillati</taxon>
        <taxon>Bacillota</taxon>
        <taxon>Bacilli</taxon>
        <taxon>Bacillales</taxon>
        <taxon>Bacillaceae</taxon>
        <taxon>Metabacillus</taxon>
    </lineage>
</organism>
<dbReference type="SUPFAM" id="SSF48024">
    <property type="entry name" value="N-terminal domain of DnaB helicase"/>
    <property type="match status" value="1"/>
</dbReference>
<keyword evidence="6 13" id="KW-0347">Helicase</keyword>
<evidence type="ECO:0000256" key="4">
    <source>
        <dbReference type="ARBA" id="ARBA00022741"/>
    </source>
</evidence>
<dbReference type="Gene3D" id="1.10.860.10">
    <property type="entry name" value="DNAb Helicase, Chain A"/>
    <property type="match status" value="1"/>
</dbReference>
<evidence type="ECO:0000256" key="8">
    <source>
        <dbReference type="ARBA" id="ARBA00023125"/>
    </source>
</evidence>
<dbReference type="Proteomes" id="UP001234495">
    <property type="component" value="Unassembled WGS sequence"/>
</dbReference>
<comment type="caution">
    <text evidence="13">The sequence shown here is derived from an EMBL/GenBank/DDBJ whole genome shotgun (WGS) entry which is preliminary data.</text>
</comment>
<evidence type="ECO:0000256" key="6">
    <source>
        <dbReference type="ARBA" id="ARBA00022806"/>
    </source>
</evidence>
<dbReference type="GO" id="GO:0016787">
    <property type="term" value="F:hydrolase activity"/>
    <property type="evidence" value="ECO:0007669"/>
    <property type="project" value="UniProtKB-KW"/>
</dbReference>
<evidence type="ECO:0000313" key="13">
    <source>
        <dbReference type="EMBL" id="MDQ0232679.1"/>
    </source>
</evidence>
<evidence type="ECO:0000256" key="7">
    <source>
        <dbReference type="ARBA" id="ARBA00022840"/>
    </source>
</evidence>
<reference evidence="13 14" key="1">
    <citation type="submission" date="2023-07" db="EMBL/GenBank/DDBJ databases">
        <title>Genomic Encyclopedia of Type Strains, Phase IV (KMG-IV): sequencing the most valuable type-strain genomes for metagenomic binning, comparative biology and taxonomic classification.</title>
        <authorList>
            <person name="Goeker M."/>
        </authorList>
    </citation>
    <scope>NUCLEOTIDE SEQUENCE [LARGE SCALE GENOMIC DNA]</scope>
    <source>
        <strain evidence="13 14">DSM 29005</strain>
    </source>
</reference>
<dbReference type="RefSeq" id="WP_307344899.1">
    <property type="nucleotide sequence ID" value="NZ_JAUSUD010000023.1"/>
</dbReference>
<dbReference type="PROSITE" id="PS51199">
    <property type="entry name" value="SF4_HELICASE"/>
    <property type="match status" value="1"/>
</dbReference>
<dbReference type="Pfam" id="PF03796">
    <property type="entry name" value="DnaB_C"/>
    <property type="match status" value="1"/>
</dbReference>
<dbReference type="InterPro" id="IPR036185">
    <property type="entry name" value="DNA_heli_DnaB-like_N_sf"/>
</dbReference>
<keyword evidence="8" id="KW-0238">DNA-binding</keyword>
<dbReference type="Gene3D" id="3.40.50.300">
    <property type="entry name" value="P-loop containing nucleotide triphosphate hydrolases"/>
    <property type="match status" value="1"/>
</dbReference>
<evidence type="ECO:0000259" key="12">
    <source>
        <dbReference type="PROSITE" id="PS51199"/>
    </source>
</evidence>
<evidence type="ECO:0000256" key="11">
    <source>
        <dbReference type="ARBA" id="ARBA00048954"/>
    </source>
</evidence>
<keyword evidence="9" id="KW-0413">Isomerase</keyword>
<accession>A0ABT9ZK62</accession>
<keyword evidence="4" id="KW-0547">Nucleotide-binding</keyword>
<dbReference type="PANTHER" id="PTHR30153">
    <property type="entry name" value="REPLICATIVE DNA HELICASE DNAB"/>
    <property type="match status" value="1"/>
</dbReference>
<evidence type="ECO:0000256" key="10">
    <source>
        <dbReference type="ARBA" id="ARBA00044969"/>
    </source>
</evidence>
<name>A0ABT9ZK62_9BACI</name>